<dbReference type="OrthoDB" id="115386at2157"/>
<proteinExistence type="predicted"/>
<evidence type="ECO:0000256" key="1">
    <source>
        <dbReference type="SAM" id="MobiDB-lite"/>
    </source>
</evidence>
<dbReference type="GO" id="GO:0016491">
    <property type="term" value="F:oxidoreductase activity"/>
    <property type="evidence" value="ECO:0007669"/>
    <property type="project" value="InterPro"/>
</dbReference>
<dbReference type="HOGENOM" id="CLU_110107_0_0_2"/>
<keyword evidence="4" id="KW-1185">Reference proteome</keyword>
<evidence type="ECO:0000313" key="3">
    <source>
        <dbReference type="EMBL" id="ACV11461.1"/>
    </source>
</evidence>
<dbReference type="PROSITE" id="PS51318">
    <property type="entry name" value="TAT"/>
    <property type="match status" value="1"/>
</dbReference>
<accession>C7NN61</accession>
<organism evidence="3 4">
    <name type="scientific">Halorhabdus utahensis (strain DSM 12940 / JCM 11049 / AX-2)</name>
    <dbReference type="NCBI Taxonomy" id="519442"/>
    <lineage>
        <taxon>Archaea</taxon>
        <taxon>Methanobacteriati</taxon>
        <taxon>Methanobacteriota</taxon>
        <taxon>Stenosarchaea group</taxon>
        <taxon>Halobacteria</taxon>
        <taxon>Halobacteriales</taxon>
        <taxon>Haloarculaceae</taxon>
        <taxon>Halorhabdus</taxon>
    </lineage>
</organism>
<sequence length="218" mass="23127">MQPPSRRALLAAAGTAAVSLAGCASDGTDSPADGDTDQTASTTEADTGEPTADPRTTAAETMAAKTTAGSNDTEPVWYTEQLTDARTGERFSIAELNADGPVLLETFAIWCSNCQRQQVELQTFHEQAPDDVTTVALNVDPNEDRSAVADHAEENDFDWRYAVSPPAITQSLIGEFGRSITVPPQVPMVRICPGGETTRLPDGHKSTDDLLSALDSCE</sequence>
<dbReference type="InterPro" id="IPR036249">
    <property type="entry name" value="Thioredoxin-like_sf"/>
</dbReference>
<reference evidence="3 4" key="1">
    <citation type="journal article" date="2009" name="Stand. Genomic Sci.">
        <title>Complete genome sequence of Halorhabdus utahensis type strain (AX-2).</title>
        <authorList>
            <person name="Anderson I."/>
            <person name="Tindall B.J."/>
            <person name="Pomrenke H."/>
            <person name="Goker M."/>
            <person name="Lapidus A."/>
            <person name="Nolan M."/>
            <person name="Copeland A."/>
            <person name="Glavina Del Rio T."/>
            <person name="Chen F."/>
            <person name="Tice H."/>
            <person name="Cheng J.F."/>
            <person name="Lucas S."/>
            <person name="Chertkov O."/>
            <person name="Bruce D."/>
            <person name="Brettin T."/>
            <person name="Detter J.C."/>
            <person name="Han C."/>
            <person name="Goodwin L."/>
            <person name="Land M."/>
            <person name="Hauser L."/>
            <person name="Chang Y.J."/>
            <person name="Jeffries C.D."/>
            <person name="Pitluck S."/>
            <person name="Pati A."/>
            <person name="Mavromatis K."/>
            <person name="Ivanova N."/>
            <person name="Ovchinnikova G."/>
            <person name="Chen A."/>
            <person name="Palaniappan K."/>
            <person name="Chain P."/>
            <person name="Rohde M."/>
            <person name="Bristow J."/>
            <person name="Eisen J.A."/>
            <person name="Markowitz V."/>
            <person name="Hugenholtz P."/>
            <person name="Kyrpides N.C."/>
            <person name="Klenk H.P."/>
        </authorList>
    </citation>
    <scope>NUCLEOTIDE SEQUENCE [LARGE SCALE GENOMIC DNA]</scope>
    <source>
        <strain evidence="4">DSM 12940 / JCM 11049 / AX-2</strain>
    </source>
</reference>
<dbReference type="Pfam" id="PF08534">
    <property type="entry name" value="Redoxin"/>
    <property type="match status" value="1"/>
</dbReference>
<dbReference type="InterPro" id="IPR013766">
    <property type="entry name" value="Thioredoxin_domain"/>
</dbReference>
<dbReference type="SUPFAM" id="SSF52833">
    <property type="entry name" value="Thioredoxin-like"/>
    <property type="match status" value="1"/>
</dbReference>
<dbReference type="KEGG" id="hut:Huta_1285"/>
<dbReference type="EMBL" id="CP001687">
    <property type="protein sequence ID" value="ACV11461.1"/>
    <property type="molecule type" value="Genomic_DNA"/>
</dbReference>
<dbReference type="GeneID" id="8383561"/>
<dbReference type="InterPro" id="IPR013740">
    <property type="entry name" value="Redoxin"/>
</dbReference>
<evidence type="ECO:0000313" key="4">
    <source>
        <dbReference type="Proteomes" id="UP000002071"/>
    </source>
</evidence>
<dbReference type="RefSeq" id="WP_015789035.1">
    <property type="nucleotide sequence ID" value="NC_013158.1"/>
</dbReference>
<gene>
    <name evidence="3" type="ordered locus">Huta_1285</name>
</gene>
<name>C7NN61_HALUD</name>
<protein>
    <recommendedName>
        <fullName evidence="2">Thioredoxin domain-containing protein</fullName>
    </recommendedName>
</protein>
<evidence type="ECO:0000259" key="2">
    <source>
        <dbReference type="PROSITE" id="PS51352"/>
    </source>
</evidence>
<feature type="region of interest" description="Disordered" evidence="1">
    <location>
        <begin position="22"/>
        <end position="76"/>
    </location>
</feature>
<dbReference type="PROSITE" id="PS51352">
    <property type="entry name" value="THIOREDOXIN_2"/>
    <property type="match status" value="1"/>
</dbReference>
<dbReference type="InterPro" id="IPR006311">
    <property type="entry name" value="TAT_signal"/>
</dbReference>
<dbReference type="AlphaFoldDB" id="C7NN61"/>
<feature type="domain" description="Thioredoxin" evidence="2">
    <location>
        <begin position="52"/>
        <end position="218"/>
    </location>
</feature>
<dbReference type="Gene3D" id="3.40.30.10">
    <property type="entry name" value="Glutaredoxin"/>
    <property type="match status" value="1"/>
</dbReference>
<dbReference type="eggNOG" id="arCOG06181">
    <property type="taxonomic scope" value="Archaea"/>
</dbReference>
<dbReference type="Proteomes" id="UP000002071">
    <property type="component" value="Chromosome"/>
</dbReference>
<dbReference type="PROSITE" id="PS51257">
    <property type="entry name" value="PROKAR_LIPOPROTEIN"/>
    <property type="match status" value="1"/>
</dbReference>
<dbReference type="STRING" id="519442.Huta_1285"/>
<feature type="compositionally biased region" description="Low complexity" evidence="1">
    <location>
        <begin position="56"/>
        <end position="68"/>
    </location>
</feature>